<dbReference type="EMBL" id="QXFZ01001566">
    <property type="protein sequence ID" value="KAE9088357.1"/>
    <property type="molecule type" value="Genomic_DNA"/>
</dbReference>
<dbReference type="EMBL" id="QXFY01001785">
    <property type="protein sequence ID" value="KAE9309516.1"/>
    <property type="molecule type" value="Genomic_DNA"/>
</dbReference>
<dbReference type="EMBL" id="QXFW01001737">
    <property type="protein sequence ID" value="KAE8986467.1"/>
    <property type="molecule type" value="Genomic_DNA"/>
</dbReference>
<evidence type="ECO:0000313" key="19">
    <source>
        <dbReference type="Proteomes" id="UP000486351"/>
    </source>
</evidence>
<evidence type="ECO:0000313" key="1">
    <source>
        <dbReference type="EMBL" id="KAE8927648.1"/>
    </source>
</evidence>
<evidence type="ECO:0000313" key="14">
    <source>
        <dbReference type="Proteomes" id="UP000440367"/>
    </source>
</evidence>
<evidence type="ECO:0000313" key="16">
    <source>
        <dbReference type="Proteomes" id="UP000441208"/>
    </source>
</evidence>
<evidence type="ECO:0000313" key="18">
    <source>
        <dbReference type="Proteomes" id="UP000476176"/>
    </source>
</evidence>
<dbReference type="EMBL" id="QXFX01001756">
    <property type="protein sequence ID" value="KAE9085226.1"/>
    <property type="molecule type" value="Genomic_DNA"/>
</dbReference>
<organism evidence="2 17">
    <name type="scientific">Phytophthora fragariae</name>
    <dbReference type="NCBI Taxonomy" id="53985"/>
    <lineage>
        <taxon>Eukaryota</taxon>
        <taxon>Sar</taxon>
        <taxon>Stramenopiles</taxon>
        <taxon>Oomycota</taxon>
        <taxon>Peronosporomycetes</taxon>
        <taxon>Peronosporales</taxon>
        <taxon>Peronosporaceae</taxon>
        <taxon>Phytophthora</taxon>
    </lineage>
</organism>
<evidence type="ECO:0000313" key="11">
    <source>
        <dbReference type="Proteomes" id="UP000429523"/>
    </source>
</evidence>
<dbReference type="EMBL" id="QXGC01000602">
    <property type="protein sequence ID" value="KAE9228080.1"/>
    <property type="molecule type" value="Genomic_DNA"/>
</dbReference>
<sequence>MNDMEQFVNFAEEQEMYPSDIFRPSSLPFYSFI</sequence>
<accession>A0A6A3IXJ8</accession>
<dbReference type="Proteomes" id="UP000486351">
    <property type="component" value="Unassembled WGS sequence"/>
</dbReference>
<reference evidence="17 18" key="1">
    <citation type="submission" date="2018-09" db="EMBL/GenBank/DDBJ databases">
        <title>Genomic investigation of the strawberry pathogen Phytophthora fragariae indicates pathogenicity is determined by transcriptional variation in three key races.</title>
        <authorList>
            <person name="Adams T.M."/>
            <person name="Armitage A.D."/>
            <person name="Sobczyk M.K."/>
            <person name="Bates H.J."/>
            <person name="Dunwell J.M."/>
            <person name="Nellist C.F."/>
            <person name="Harrison R.J."/>
        </authorList>
    </citation>
    <scope>NUCLEOTIDE SEQUENCE [LARGE SCALE GENOMIC DNA]</scope>
    <source>
        <strain evidence="9 13">A4</strain>
        <strain evidence="7 14">BC-1</strain>
        <strain evidence="8 18">BC-23</strain>
        <strain evidence="6 12">NOV-27</strain>
        <strain evidence="5 15">NOV-5</strain>
        <strain evidence="4 16">NOV-71</strain>
        <strain evidence="10 19">NOV-77</strain>
        <strain evidence="1 11">NOV-9</strain>
        <strain evidence="3 20">ONT-3</strain>
        <strain evidence="2 17">SCRP245</strain>
    </source>
</reference>
<dbReference type="Proteomes" id="UP000429523">
    <property type="component" value="Unassembled WGS sequence"/>
</dbReference>
<dbReference type="Proteomes" id="UP000476176">
    <property type="component" value="Unassembled WGS sequence"/>
</dbReference>
<evidence type="ECO:0000313" key="10">
    <source>
        <dbReference type="EMBL" id="KAE9309516.1"/>
    </source>
</evidence>
<dbReference type="Proteomes" id="UP000460718">
    <property type="component" value="Unassembled WGS sequence"/>
</dbReference>
<evidence type="ECO:0000313" key="4">
    <source>
        <dbReference type="EMBL" id="KAE9088357.1"/>
    </source>
</evidence>
<dbReference type="AlphaFoldDB" id="A0A6A3IXJ8"/>
<dbReference type="EMBL" id="QXGB01001787">
    <property type="protein sequence ID" value="KAE9185556.1"/>
    <property type="molecule type" value="Genomic_DNA"/>
</dbReference>
<evidence type="ECO:0000313" key="17">
    <source>
        <dbReference type="Proteomes" id="UP000460718"/>
    </source>
</evidence>
<evidence type="ECO:0000313" key="15">
    <source>
        <dbReference type="Proteomes" id="UP000440732"/>
    </source>
</evidence>
<evidence type="ECO:0000313" key="2">
    <source>
        <dbReference type="EMBL" id="KAE8986467.1"/>
    </source>
</evidence>
<evidence type="ECO:0000313" key="8">
    <source>
        <dbReference type="EMBL" id="KAE9228080.1"/>
    </source>
</evidence>
<evidence type="ECO:0000313" key="20">
    <source>
        <dbReference type="Proteomes" id="UP000488956"/>
    </source>
</evidence>
<comment type="caution">
    <text evidence="2">The sequence shown here is derived from an EMBL/GenBank/DDBJ whole genome shotgun (WGS) entry which is preliminary data.</text>
</comment>
<evidence type="ECO:0000313" key="12">
    <source>
        <dbReference type="Proteomes" id="UP000433483"/>
    </source>
</evidence>
<gene>
    <name evidence="9" type="ORF">PF001_g20295</name>
    <name evidence="7" type="ORF">PF002_g22305</name>
    <name evidence="8" type="ORF">PF004_g11164</name>
    <name evidence="6" type="ORF">PF005_g21205</name>
    <name evidence="5" type="ORF">PF006_g20218</name>
    <name evidence="4" type="ORF">PF007_g20003</name>
    <name evidence="10" type="ORF">PF008_g20678</name>
    <name evidence="1" type="ORF">PF009_g22186</name>
    <name evidence="3" type="ORF">PF010_g20537</name>
    <name evidence="2" type="ORF">PF011_g19971</name>
</gene>
<evidence type="ECO:0000313" key="3">
    <source>
        <dbReference type="EMBL" id="KAE9085226.1"/>
    </source>
</evidence>
<evidence type="ECO:0000313" key="6">
    <source>
        <dbReference type="EMBL" id="KAE9185556.1"/>
    </source>
</evidence>
<evidence type="ECO:0000313" key="9">
    <source>
        <dbReference type="EMBL" id="KAE9288905.1"/>
    </source>
</evidence>
<protein>
    <submittedName>
        <fullName evidence="2">Uncharacterized protein</fullName>
    </submittedName>
</protein>
<keyword evidence="12" id="KW-1185">Reference proteome</keyword>
<dbReference type="EMBL" id="QXGD01001798">
    <property type="protein sequence ID" value="KAE9198877.1"/>
    <property type="molecule type" value="Genomic_DNA"/>
</dbReference>
<dbReference type="Proteomes" id="UP000488956">
    <property type="component" value="Unassembled WGS sequence"/>
</dbReference>
<evidence type="ECO:0000313" key="13">
    <source>
        <dbReference type="Proteomes" id="UP000437068"/>
    </source>
</evidence>
<dbReference type="Proteomes" id="UP000437068">
    <property type="component" value="Unassembled WGS sequence"/>
</dbReference>
<dbReference type="EMBL" id="QXGE01001736">
    <property type="protein sequence ID" value="KAE9288905.1"/>
    <property type="molecule type" value="Genomic_DNA"/>
</dbReference>
<dbReference type="Proteomes" id="UP000440367">
    <property type="component" value="Unassembled WGS sequence"/>
</dbReference>
<evidence type="ECO:0000313" key="5">
    <source>
        <dbReference type="EMBL" id="KAE9111420.1"/>
    </source>
</evidence>
<name>A0A6A3IXJ8_9STRA</name>
<evidence type="ECO:0000313" key="7">
    <source>
        <dbReference type="EMBL" id="KAE9198877.1"/>
    </source>
</evidence>
<dbReference type="EMBL" id="QXGF01001813">
    <property type="protein sequence ID" value="KAE8927648.1"/>
    <property type="molecule type" value="Genomic_DNA"/>
</dbReference>
<dbReference type="Proteomes" id="UP000440732">
    <property type="component" value="Unassembled WGS sequence"/>
</dbReference>
<dbReference type="Proteomes" id="UP000441208">
    <property type="component" value="Unassembled WGS sequence"/>
</dbReference>
<dbReference type="Proteomes" id="UP000433483">
    <property type="component" value="Unassembled WGS sequence"/>
</dbReference>
<proteinExistence type="predicted"/>
<dbReference type="EMBL" id="QXGA01001747">
    <property type="protein sequence ID" value="KAE9111420.1"/>
    <property type="molecule type" value="Genomic_DNA"/>
</dbReference>